<dbReference type="EnsemblMetazoa" id="XM_038207302.1">
    <property type="protein sequence ID" value="XP_038063230.1"/>
    <property type="gene ID" value="LOC119733942"/>
</dbReference>
<feature type="transmembrane region" description="Helical" evidence="3">
    <location>
        <begin position="321"/>
        <end position="338"/>
    </location>
</feature>
<dbReference type="InterPro" id="IPR036259">
    <property type="entry name" value="MFS_trans_sf"/>
</dbReference>
<dbReference type="AlphaFoldDB" id="A0A914AGW7"/>
<sequence length="466" mass="50214">MYISCPCPPGTPSKTFEQESQPPRTLLLHQNSPGTMMSGAVSYSLGAGRRKARLGRGPRALDQKLHGDRHYQRSRDNAADFANPTDLPNVDYRLDSVTDDRNKWITPFGGLVSRRFGAGYVMMTCGVMMSAAAIAGSFVENSLQLALLYTLLAGTAIGISNVVAKEAVGRCFTKNYATANGIARTGSSVGLIVFAPLVQLFLDTYGWRGTMLLVGAITMHSVASGAVMVATRQPELDQSNAYQTLPQTEHTNSSSAHESTLRSHCGSLWKFVSKNFEVGLLLNSRYWLVAVISCCKIYAYLMWIVYFVSQAQSNGFTLEEAGSFVTIAGIANLFGTISQGPITDRGVMSSWTLVAVCLVMSSVSYLASSLLTSFWPMMTSAVLILFSDGVLSCQMDVLVKQVLGVELLAGALGWIGLKVTLLLVALGFLPGLVYDLTGSYTAAFLLIGSVQAVPLVPLLILRYSQQ</sequence>
<dbReference type="PANTHER" id="PTHR11360:SF303">
    <property type="entry name" value="MAJOR FACILITATOR SUPERFAMILY (MFS) PROFILE DOMAIN-CONTAINING PROTEIN"/>
    <property type="match status" value="1"/>
</dbReference>
<keyword evidence="3" id="KW-0472">Membrane</keyword>
<keyword evidence="6" id="KW-1185">Reference proteome</keyword>
<evidence type="ECO:0000256" key="2">
    <source>
        <dbReference type="SAM" id="MobiDB-lite"/>
    </source>
</evidence>
<feature type="transmembrane region" description="Helical" evidence="3">
    <location>
        <begin position="176"/>
        <end position="198"/>
    </location>
</feature>
<evidence type="ECO:0000256" key="1">
    <source>
        <dbReference type="ARBA" id="ARBA00004141"/>
    </source>
</evidence>
<dbReference type="Proteomes" id="UP000887568">
    <property type="component" value="Unplaced"/>
</dbReference>
<dbReference type="GeneID" id="119733942"/>
<dbReference type="InterPro" id="IPR011701">
    <property type="entry name" value="MFS"/>
</dbReference>
<dbReference type="GO" id="GO:0008028">
    <property type="term" value="F:monocarboxylic acid transmembrane transporter activity"/>
    <property type="evidence" value="ECO:0007669"/>
    <property type="project" value="TreeGrafter"/>
</dbReference>
<feature type="transmembrane region" description="Helical" evidence="3">
    <location>
        <begin position="120"/>
        <end position="139"/>
    </location>
</feature>
<feature type="compositionally biased region" description="Polar residues" evidence="2">
    <location>
        <begin position="12"/>
        <end position="21"/>
    </location>
</feature>
<evidence type="ECO:0000259" key="4">
    <source>
        <dbReference type="PROSITE" id="PS50850"/>
    </source>
</evidence>
<dbReference type="PANTHER" id="PTHR11360">
    <property type="entry name" value="MONOCARBOXYLATE TRANSPORTER"/>
    <property type="match status" value="1"/>
</dbReference>
<dbReference type="GO" id="GO:0016020">
    <property type="term" value="C:membrane"/>
    <property type="evidence" value="ECO:0007669"/>
    <property type="project" value="UniProtKB-SubCell"/>
</dbReference>
<protein>
    <recommendedName>
        <fullName evidence="4">Major facilitator superfamily (MFS) profile domain-containing protein</fullName>
    </recommendedName>
</protein>
<feature type="transmembrane region" description="Helical" evidence="3">
    <location>
        <begin position="440"/>
        <end position="461"/>
    </location>
</feature>
<accession>A0A914AGW7</accession>
<dbReference type="SUPFAM" id="SSF103473">
    <property type="entry name" value="MFS general substrate transporter"/>
    <property type="match status" value="1"/>
</dbReference>
<reference evidence="5" key="1">
    <citation type="submission" date="2022-11" db="UniProtKB">
        <authorList>
            <consortium name="EnsemblMetazoa"/>
        </authorList>
    </citation>
    <scope>IDENTIFICATION</scope>
</reference>
<feature type="compositionally biased region" description="Pro residues" evidence="2">
    <location>
        <begin position="1"/>
        <end position="11"/>
    </location>
</feature>
<feature type="region of interest" description="Disordered" evidence="2">
    <location>
        <begin position="1"/>
        <end position="21"/>
    </location>
</feature>
<evidence type="ECO:0000256" key="3">
    <source>
        <dbReference type="SAM" id="Phobius"/>
    </source>
</evidence>
<feature type="transmembrane region" description="Helical" evidence="3">
    <location>
        <begin position="373"/>
        <end position="391"/>
    </location>
</feature>
<organism evidence="5 6">
    <name type="scientific">Patiria miniata</name>
    <name type="common">Bat star</name>
    <name type="synonym">Asterina miniata</name>
    <dbReference type="NCBI Taxonomy" id="46514"/>
    <lineage>
        <taxon>Eukaryota</taxon>
        <taxon>Metazoa</taxon>
        <taxon>Echinodermata</taxon>
        <taxon>Eleutherozoa</taxon>
        <taxon>Asterozoa</taxon>
        <taxon>Asteroidea</taxon>
        <taxon>Valvatacea</taxon>
        <taxon>Valvatida</taxon>
        <taxon>Asterinidae</taxon>
        <taxon>Patiria</taxon>
    </lineage>
</organism>
<evidence type="ECO:0000313" key="6">
    <source>
        <dbReference type="Proteomes" id="UP000887568"/>
    </source>
</evidence>
<dbReference type="Gene3D" id="1.20.1250.20">
    <property type="entry name" value="MFS general substrate transporter like domains"/>
    <property type="match status" value="1"/>
</dbReference>
<dbReference type="PROSITE" id="PS50850">
    <property type="entry name" value="MFS"/>
    <property type="match status" value="1"/>
</dbReference>
<name>A0A914AGW7_PATMI</name>
<feature type="region of interest" description="Disordered" evidence="2">
    <location>
        <begin position="49"/>
        <end position="82"/>
    </location>
</feature>
<evidence type="ECO:0000313" key="5">
    <source>
        <dbReference type="EnsemblMetazoa" id="XP_038063230.1"/>
    </source>
</evidence>
<feature type="compositionally biased region" description="Basic and acidic residues" evidence="2">
    <location>
        <begin position="59"/>
        <end position="78"/>
    </location>
</feature>
<dbReference type="InterPro" id="IPR020846">
    <property type="entry name" value="MFS_dom"/>
</dbReference>
<dbReference type="Pfam" id="PF07690">
    <property type="entry name" value="MFS_1"/>
    <property type="match status" value="1"/>
</dbReference>
<proteinExistence type="predicted"/>
<dbReference type="InterPro" id="IPR050327">
    <property type="entry name" value="Proton-linked_MCT"/>
</dbReference>
<feature type="domain" description="Major facilitator superfamily (MFS) profile" evidence="4">
    <location>
        <begin position="27"/>
        <end position="466"/>
    </location>
</feature>
<feature type="transmembrane region" description="Helical" evidence="3">
    <location>
        <begin position="145"/>
        <end position="164"/>
    </location>
</feature>
<feature type="transmembrane region" description="Helical" evidence="3">
    <location>
        <begin position="403"/>
        <end position="428"/>
    </location>
</feature>
<dbReference type="RefSeq" id="XP_038063230.1">
    <property type="nucleotide sequence ID" value="XM_038207302.1"/>
</dbReference>
<dbReference type="OMA" id="AVISCCK"/>
<keyword evidence="3" id="KW-0812">Transmembrane</keyword>
<comment type="subcellular location">
    <subcellularLocation>
        <location evidence="1">Membrane</location>
        <topology evidence="1">Multi-pass membrane protein</topology>
    </subcellularLocation>
</comment>
<keyword evidence="3" id="KW-1133">Transmembrane helix</keyword>
<feature type="transmembrane region" description="Helical" evidence="3">
    <location>
        <begin position="286"/>
        <end position="309"/>
    </location>
</feature>